<proteinExistence type="predicted"/>
<evidence type="ECO:0000313" key="1">
    <source>
        <dbReference type="EMBL" id="KAL0186468.1"/>
    </source>
</evidence>
<evidence type="ECO:0000313" key="2">
    <source>
        <dbReference type="Proteomes" id="UP001529510"/>
    </source>
</evidence>
<organism evidence="1 2">
    <name type="scientific">Cirrhinus mrigala</name>
    <name type="common">Mrigala</name>
    <dbReference type="NCBI Taxonomy" id="683832"/>
    <lineage>
        <taxon>Eukaryota</taxon>
        <taxon>Metazoa</taxon>
        <taxon>Chordata</taxon>
        <taxon>Craniata</taxon>
        <taxon>Vertebrata</taxon>
        <taxon>Euteleostomi</taxon>
        <taxon>Actinopterygii</taxon>
        <taxon>Neopterygii</taxon>
        <taxon>Teleostei</taxon>
        <taxon>Ostariophysi</taxon>
        <taxon>Cypriniformes</taxon>
        <taxon>Cyprinidae</taxon>
        <taxon>Labeoninae</taxon>
        <taxon>Labeonini</taxon>
        <taxon>Cirrhinus</taxon>
    </lineage>
</organism>
<comment type="caution">
    <text evidence="1">The sequence shown here is derived from an EMBL/GenBank/DDBJ whole genome shotgun (WGS) entry which is preliminary data.</text>
</comment>
<gene>
    <name evidence="1" type="ORF">M9458_018138</name>
</gene>
<feature type="non-terminal residue" evidence="1">
    <location>
        <position position="71"/>
    </location>
</feature>
<dbReference type="Proteomes" id="UP001529510">
    <property type="component" value="Unassembled WGS sequence"/>
</dbReference>
<reference evidence="1 2" key="1">
    <citation type="submission" date="2024-05" db="EMBL/GenBank/DDBJ databases">
        <title>Genome sequencing and assembly of Indian major carp, Cirrhinus mrigala (Hamilton, 1822).</title>
        <authorList>
            <person name="Mohindra V."/>
            <person name="Chowdhury L.M."/>
            <person name="Lal K."/>
            <person name="Jena J.K."/>
        </authorList>
    </citation>
    <scope>NUCLEOTIDE SEQUENCE [LARGE SCALE GENOMIC DNA]</scope>
    <source>
        <strain evidence="1">CM1030</strain>
        <tissue evidence="1">Blood</tissue>
    </source>
</reference>
<name>A0ABD0QL75_CIRMR</name>
<protein>
    <submittedName>
        <fullName evidence="1">Uncharacterized protein</fullName>
    </submittedName>
</protein>
<sequence length="71" mass="7865">MLAAFADSRETMGIPLIDQERMDVIWDTQRRHLPCIQDPPEVQLYTQTGSITKGGLTLPVPSTTTSTASYL</sequence>
<keyword evidence="2" id="KW-1185">Reference proteome</keyword>
<dbReference type="PANTHER" id="PTHR47773:SF1">
    <property type="entry name" value="C2H2-TYPE DOMAIN-CONTAINING PROTEIN"/>
    <property type="match status" value="1"/>
</dbReference>
<accession>A0ABD0QL75</accession>
<dbReference type="EMBL" id="JAMKFB020000008">
    <property type="protein sequence ID" value="KAL0186468.1"/>
    <property type="molecule type" value="Genomic_DNA"/>
</dbReference>
<dbReference type="PANTHER" id="PTHR47773">
    <property type="entry name" value="SI:DKEY-9I5.2-RELATED"/>
    <property type="match status" value="1"/>
</dbReference>
<dbReference type="AlphaFoldDB" id="A0ABD0QL75"/>